<evidence type="ECO:0000313" key="8">
    <source>
        <dbReference type="Proteomes" id="UP000824496"/>
    </source>
</evidence>
<dbReference type="PRINTS" id="PR00862">
    <property type="entry name" value="PROLIGOPTASE"/>
</dbReference>
<proteinExistence type="predicted"/>
<evidence type="ECO:0000259" key="6">
    <source>
        <dbReference type="Pfam" id="PF02897"/>
    </source>
</evidence>
<dbReference type="InterPro" id="IPR051167">
    <property type="entry name" value="Prolyl_oligopep/macrocyclase"/>
</dbReference>
<reference evidence="7 8" key="1">
    <citation type="submission" date="2021-08" db="EMBL/GenBank/DDBJ databases">
        <title>Whole genome sequence of novel Actinomyces species strain MAS-1.</title>
        <authorList>
            <person name="Saito M."/>
            <person name="Kuwahara N."/>
            <person name="Takizawa T."/>
            <person name="Gotouda H."/>
            <person name="Ochiai T."/>
        </authorList>
    </citation>
    <scope>NUCLEOTIDE SEQUENCE [LARGE SCALE GENOMIC DNA]</scope>
    <source>
        <strain evidence="7 8">MAS-1</strain>
    </source>
</reference>
<evidence type="ECO:0000256" key="3">
    <source>
        <dbReference type="ARBA" id="ARBA00022825"/>
    </source>
</evidence>
<feature type="region of interest" description="Disordered" evidence="4">
    <location>
        <begin position="302"/>
        <end position="345"/>
    </location>
</feature>
<keyword evidence="3" id="KW-0720">Serine protease</keyword>
<evidence type="ECO:0000259" key="5">
    <source>
        <dbReference type="Pfam" id="PF00326"/>
    </source>
</evidence>
<evidence type="ECO:0000256" key="2">
    <source>
        <dbReference type="ARBA" id="ARBA00022801"/>
    </source>
</evidence>
<evidence type="ECO:0000256" key="1">
    <source>
        <dbReference type="ARBA" id="ARBA00022670"/>
    </source>
</evidence>
<dbReference type="PANTHER" id="PTHR42881">
    <property type="entry name" value="PROLYL ENDOPEPTIDASE"/>
    <property type="match status" value="1"/>
</dbReference>
<feature type="compositionally biased region" description="Gly residues" evidence="4">
    <location>
        <begin position="303"/>
        <end position="321"/>
    </location>
</feature>
<feature type="compositionally biased region" description="Low complexity" evidence="4">
    <location>
        <begin position="25"/>
        <end position="39"/>
    </location>
</feature>
<dbReference type="RefSeq" id="WP_223911596.1">
    <property type="nucleotide sequence ID" value="NZ_AP025017.1"/>
</dbReference>
<protein>
    <submittedName>
        <fullName evidence="7">Prolyl oligopeptidase</fullName>
    </submittedName>
</protein>
<name>A0ABN6K6Q8_9ACTO</name>
<feature type="domain" description="Peptidase S9 prolyl oligopeptidase catalytic" evidence="5">
    <location>
        <begin position="592"/>
        <end position="793"/>
    </location>
</feature>
<evidence type="ECO:0000313" key="7">
    <source>
        <dbReference type="EMBL" id="BDA64046.1"/>
    </source>
</evidence>
<dbReference type="EMBL" id="AP025017">
    <property type="protein sequence ID" value="BDA64046.1"/>
    <property type="molecule type" value="Genomic_DNA"/>
</dbReference>
<feature type="compositionally biased region" description="Basic and acidic residues" evidence="4">
    <location>
        <begin position="806"/>
        <end position="829"/>
    </location>
</feature>
<dbReference type="Proteomes" id="UP000824496">
    <property type="component" value="Chromosome"/>
</dbReference>
<dbReference type="PANTHER" id="PTHR42881:SF13">
    <property type="entry name" value="PROLYL ENDOPEPTIDASE"/>
    <property type="match status" value="1"/>
</dbReference>
<feature type="compositionally biased region" description="Low complexity" evidence="4">
    <location>
        <begin position="322"/>
        <end position="331"/>
    </location>
</feature>
<keyword evidence="8" id="KW-1185">Reference proteome</keyword>
<dbReference type="Pfam" id="PF02897">
    <property type="entry name" value="Peptidase_S9_N"/>
    <property type="match status" value="1"/>
</dbReference>
<dbReference type="SUPFAM" id="SSF53474">
    <property type="entry name" value="alpha/beta-Hydrolases"/>
    <property type="match status" value="1"/>
</dbReference>
<feature type="region of interest" description="Disordered" evidence="4">
    <location>
        <begin position="1"/>
        <end position="44"/>
    </location>
</feature>
<feature type="domain" description="Peptidase S9A N-terminal" evidence="6">
    <location>
        <begin position="46"/>
        <end position="223"/>
    </location>
</feature>
<dbReference type="InterPro" id="IPR001375">
    <property type="entry name" value="Peptidase_S9_cat"/>
</dbReference>
<organism evidence="7 8">
    <name type="scientific">Actinomyces capricornis</name>
    <dbReference type="NCBI Taxonomy" id="2755559"/>
    <lineage>
        <taxon>Bacteria</taxon>
        <taxon>Bacillati</taxon>
        <taxon>Actinomycetota</taxon>
        <taxon>Actinomycetes</taxon>
        <taxon>Actinomycetales</taxon>
        <taxon>Actinomycetaceae</taxon>
        <taxon>Actinomyces</taxon>
    </lineage>
</organism>
<sequence length="829" mass="89559">MHDHAPDVDPAPAQVTAPDVDPRQAAGAPAAGDRAAGEALPPVPDWLDEVEGERALAWVEQRNEETRAAYADDPGFTGLAESIESILDSPDRIPMVSERAGMLYNFWTDAEHPRGLWRRTTWLDYASGAPGGGGEAPEPQWEVLLDLDALGREEGRTWVWHGAQVLDTGPRAGRRALVTLSEGGSDADITREFDLEKRRFIPAQEGGFLRPSSKGSMSWADEEGESVLLVTDLGEGSLTHSGYPRQVRRMRRDQCPEQAEVLGTAATAAVAASAFYDHWGRTWLATAPDFYSTRIWLVDDGTGDGQDGAPQGGGDGGGDGARAGAPRAGAAAPGGLGSEEESVPRGVRLEVPESAQVGMSRDWLTVELREPWRVGGRTYAQGSLLAAPLQDFLRGERHLTVLFEPTASTSLAGASWSRSHLILTVLDDVVPRLEILTPPPMDADHQPWDRHGLDPAALGQVPRSPVSGSAQLRPGRALVTLSASPVNARHGDELWLSLSGWTTPATLAVARIGDSGRVEGCAVLRRAPARFDAQDVEVSQHVAVSRDGTPIPYFQVGRPAPEGSPAPTILYGYGGFEHSLLPHYQPVMGRAWLERGGMYAVANIRGGGEYGPAWHQAALRDRRLRAYEDFAAVAQSLSERGVTSPERLAVHGGSNGGLLTGVMLTRYPRLIGAVVCEVPLLDMSRYHRLLAGHSWMAEYGDPDDPAQWEFIREFSPFHLLRAGRRYPPLLLVTSTRDDRVHPAHARSMAHRMRQLGQEVTYFENSEGGHGAASTNAQRAFMSALTYEFCWRTLSAAPGDSVPGAAHARDAHHGDGQARDAAEEGAHDHQ</sequence>
<dbReference type="Gene3D" id="3.40.50.1820">
    <property type="entry name" value="alpha/beta hydrolase"/>
    <property type="match status" value="2"/>
</dbReference>
<dbReference type="InterPro" id="IPR002470">
    <property type="entry name" value="Peptidase_S9A"/>
</dbReference>
<dbReference type="Pfam" id="PF00326">
    <property type="entry name" value="Peptidase_S9"/>
    <property type="match status" value="1"/>
</dbReference>
<keyword evidence="1" id="KW-0645">Protease</keyword>
<feature type="region of interest" description="Disordered" evidence="4">
    <location>
        <begin position="801"/>
        <end position="829"/>
    </location>
</feature>
<gene>
    <name evidence="7" type="ORF">MANAM107_08800</name>
</gene>
<keyword evidence="2" id="KW-0378">Hydrolase</keyword>
<dbReference type="InterPro" id="IPR023302">
    <property type="entry name" value="Pept_S9A_N"/>
</dbReference>
<dbReference type="SUPFAM" id="SSF50993">
    <property type="entry name" value="Peptidase/esterase 'gauge' domain"/>
    <property type="match status" value="1"/>
</dbReference>
<dbReference type="Gene3D" id="2.130.10.120">
    <property type="entry name" value="Prolyl oligopeptidase, N-terminal domain"/>
    <property type="match status" value="2"/>
</dbReference>
<evidence type="ECO:0000256" key="4">
    <source>
        <dbReference type="SAM" id="MobiDB-lite"/>
    </source>
</evidence>
<dbReference type="InterPro" id="IPR029058">
    <property type="entry name" value="AB_hydrolase_fold"/>
</dbReference>
<accession>A0ABN6K6Q8</accession>